<dbReference type="AlphaFoldDB" id="A0A9X0BVF3"/>
<evidence type="ECO:0000259" key="3">
    <source>
        <dbReference type="SMART" id="SM00906"/>
    </source>
</evidence>
<dbReference type="GO" id="GO:0006351">
    <property type="term" value="P:DNA-templated transcription"/>
    <property type="evidence" value="ECO:0007669"/>
    <property type="project" value="InterPro"/>
</dbReference>
<dbReference type="GO" id="GO:0003677">
    <property type="term" value="F:DNA binding"/>
    <property type="evidence" value="ECO:0007669"/>
    <property type="project" value="InterPro"/>
</dbReference>
<feature type="domain" description="Xylanolytic transcriptional activator regulatory" evidence="3">
    <location>
        <begin position="317"/>
        <end position="388"/>
    </location>
</feature>
<dbReference type="SMART" id="SM00906">
    <property type="entry name" value="Fungal_trans"/>
    <property type="match status" value="1"/>
</dbReference>
<gene>
    <name evidence="4" type="ORF">N7530_000493</name>
</gene>
<evidence type="ECO:0000256" key="2">
    <source>
        <dbReference type="SAM" id="MobiDB-lite"/>
    </source>
</evidence>
<comment type="caution">
    <text evidence="4">The sequence shown here is derived from an EMBL/GenBank/DDBJ whole genome shotgun (WGS) entry which is preliminary data.</text>
</comment>
<dbReference type="PANTHER" id="PTHR46910">
    <property type="entry name" value="TRANSCRIPTION FACTOR PDR1"/>
    <property type="match status" value="1"/>
</dbReference>
<feature type="region of interest" description="Disordered" evidence="2">
    <location>
        <begin position="71"/>
        <end position="127"/>
    </location>
</feature>
<dbReference type="CDD" id="cd12148">
    <property type="entry name" value="fungal_TF_MHR"/>
    <property type="match status" value="1"/>
</dbReference>
<dbReference type="Pfam" id="PF04082">
    <property type="entry name" value="Fungal_trans"/>
    <property type="match status" value="1"/>
</dbReference>
<dbReference type="OrthoDB" id="2123952at2759"/>
<dbReference type="Proteomes" id="UP001147760">
    <property type="component" value="Unassembled WGS sequence"/>
</dbReference>
<sequence length="708" mass="79540">MDGNTSDVVRLAKVSTGPQMAPMAPILRERLTFDLPCKYEDTVRRKKKHNREEHYHELERRIQSLQDELNEAHASKRRRVPSDEDTGLEHVRPSEASDSELLSPRNATAQASFEAEADRGDGDGGSYTLKTPKGAMRFFGASSHFSIVSPEGVCWLESKTGNNVWRHVAQKNGSRWRLADWYPRALQHDFQSRCSQPLPSKAVILDLVHEYFNTFNKALPLFGPESFMGMVSRHFSWHPNESPSWWAAFNIVLAFAYMQRAESSGASSDDWQKCLGHVKNAMNVVTELFMRACDLLAVQALLGLAIFFQGTPNPQPLFMFSAAAVRLSQSIGLHKSNSFGLPASQVEERNRVFWIAFILDADICQRTGRPAAQDTRVMEIGNAKINFFSALARFSLIQRKVCDELYSTNAFNKTKEQLMEDVRGCFDDLEAWKRSIPPILRPRRNFAVGDHAFLPHILRLHFAYHCCYLNIHRVCLLPRRWPTSSHNEGLSPPGLSNDTERSLQQSTEAARAAIELISQVRGHYGQSFEWSIVYFPGAALVALFSQILIDPSRPETESDIAMINGVVSFISKVASQEQDTYLDYVLALCSDFENAAREELHRARNPKPDSASGIQPVAIRPQGQMLAHHDYSLLPNSFPAFFNPSHPTENDGSNIQSSNTMSIDQSFYATGPLPLPAPLSWNWQDMLAGVPPAYDFGVYDLAESNGEV</sequence>
<proteinExistence type="predicted"/>
<evidence type="ECO:0000256" key="1">
    <source>
        <dbReference type="ARBA" id="ARBA00023242"/>
    </source>
</evidence>
<reference evidence="4" key="2">
    <citation type="journal article" date="2023" name="IMA Fungus">
        <title>Comparative genomic study of the Penicillium genus elucidates a diverse pangenome and 15 lateral gene transfer events.</title>
        <authorList>
            <person name="Petersen C."/>
            <person name="Sorensen T."/>
            <person name="Nielsen M.R."/>
            <person name="Sondergaard T.E."/>
            <person name="Sorensen J.L."/>
            <person name="Fitzpatrick D.A."/>
            <person name="Frisvad J.C."/>
            <person name="Nielsen K.L."/>
        </authorList>
    </citation>
    <scope>NUCLEOTIDE SEQUENCE</scope>
    <source>
        <strain evidence="4">IBT 17660</strain>
    </source>
</reference>
<accession>A0A9X0BVF3</accession>
<reference evidence="4" key="1">
    <citation type="submission" date="2022-12" db="EMBL/GenBank/DDBJ databases">
        <authorList>
            <person name="Petersen C."/>
        </authorList>
    </citation>
    <scope>NUCLEOTIDE SEQUENCE</scope>
    <source>
        <strain evidence="4">IBT 17660</strain>
    </source>
</reference>
<dbReference type="InterPro" id="IPR050987">
    <property type="entry name" value="AtrR-like"/>
</dbReference>
<dbReference type="EMBL" id="JAPWDO010000001">
    <property type="protein sequence ID" value="KAJ5486193.1"/>
    <property type="molecule type" value="Genomic_DNA"/>
</dbReference>
<name>A0A9X0BVF3_9EURO</name>
<organism evidence="4 5">
    <name type="scientific">Penicillium desertorum</name>
    <dbReference type="NCBI Taxonomy" id="1303715"/>
    <lineage>
        <taxon>Eukaryota</taxon>
        <taxon>Fungi</taxon>
        <taxon>Dikarya</taxon>
        <taxon>Ascomycota</taxon>
        <taxon>Pezizomycotina</taxon>
        <taxon>Eurotiomycetes</taxon>
        <taxon>Eurotiomycetidae</taxon>
        <taxon>Eurotiales</taxon>
        <taxon>Aspergillaceae</taxon>
        <taxon>Penicillium</taxon>
    </lineage>
</organism>
<dbReference type="GO" id="GO:0008270">
    <property type="term" value="F:zinc ion binding"/>
    <property type="evidence" value="ECO:0007669"/>
    <property type="project" value="InterPro"/>
</dbReference>
<dbReference type="GO" id="GO:0003700">
    <property type="term" value="F:DNA-binding transcription factor activity"/>
    <property type="evidence" value="ECO:0007669"/>
    <property type="project" value="InterPro"/>
</dbReference>
<evidence type="ECO:0000313" key="5">
    <source>
        <dbReference type="Proteomes" id="UP001147760"/>
    </source>
</evidence>
<keyword evidence="5" id="KW-1185">Reference proteome</keyword>
<protein>
    <recommendedName>
        <fullName evidence="3">Xylanolytic transcriptional activator regulatory domain-containing protein</fullName>
    </recommendedName>
</protein>
<dbReference type="InterPro" id="IPR007219">
    <property type="entry name" value="XnlR_reg_dom"/>
</dbReference>
<evidence type="ECO:0000313" key="4">
    <source>
        <dbReference type="EMBL" id="KAJ5486193.1"/>
    </source>
</evidence>
<keyword evidence="1" id="KW-0539">Nucleus</keyword>
<dbReference type="PANTHER" id="PTHR46910:SF25">
    <property type="entry name" value="ABC-TRANSPORTER-REGULATING TRANSCRIPTION FACTOR"/>
    <property type="match status" value="1"/>
</dbReference>